<dbReference type="PANTHER" id="PTHR30290">
    <property type="entry name" value="PERIPLASMIC BINDING COMPONENT OF ABC TRANSPORTER"/>
    <property type="match status" value="1"/>
</dbReference>
<dbReference type="RefSeq" id="WP_157591247.1">
    <property type="nucleotide sequence ID" value="NZ_CP037953.1"/>
</dbReference>
<name>A0A4R6UIR7_9GAMM</name>
<keyword evidence="3" id="KW-0571">Peptide transport</keyword>
<dbReference type="Gene3D" id="3.40.190.10">
    <property type="entry name" value="Periplasmic binding protein-like II"/>
    <property type="match status" value="1"/>
</dbReference>
<evidence type="ECO:0000256" key="1">
    <source>
        <dbReference type="ARBA" id="ARBA00005695"/>
    </source>
</evidence>
<dbReference type="InterPro" id="IPR039424">
    <property type="entry name" value="SBP_5"/>
</dbReference>
<keyword evidence="8" id="KW-1185">Reference proteome</keyword>
<dbReference type="AlphaFoldDB" id="A0A4R6UIR7"/>
<evidence type="ECO:0000256" key="5">
    <source>
        <dbReference type="SAM" id="SignalP"/>
    </source>
</evidence>
<comment type="similarity">
    <text evidence="1">Belongs to the bacterial solute-binding protein 5 family.</text>
</comment>
<gene>
    <name evidence="7" type="ORF">EV696_11272</name>
</gene>
<dbReference type="PANTHER" id="PTHR30290:SF38">
    <property type="entry name" value="D,D-DIPEPTIDE-BINDING PERIPLASMIC PROTEIN DDPA-RELATED"/>
    <property type="match status" value="1"/>
</dbReference>
<dbReference type="SUPFAM" id="SSF53850">
    <property type="entry name" value="Periplasmic binding protein-like II"/>
    <property type="match status" value="1"/>
</dbReference>
<dbReference type="PROSITE" id="PS51257">
    <property type="entry name" value="PROKAR_LIPOPROTEIN"/>
    <property type="match status" value="1"/>
</dbReference>
<protein>
    <submittedName>
        <fullName evidence="7">Dipeptide transport system substrate-binding protein</fullName>
    </submittedName>
</protein>
<dbReference type="GO" id="GO:0043190">
    <property type="term" value="C:ATP-binding cassette (ABC) transporter complex"/>
    <property type="evidence" value="ECO:0007669"/>
    <property type="project" value="InterPro"/>
</dbReference>
<feature type="signal peptide" evidence="5">
    <location>
        <begin position="1"/>
        <end position="25"/>
    </location>
</feature>
<feature type="domain" description="Solute-binding protein family 5" evidence="6">
    <location>
        <begin position="76"/>
        <end position="454"/>
    </location>
</feature>
<evidence type="ECO:0000313" key="8">
    <source>
        <dbReference type="Proteomes" id="UP000295375"/>
    </source>
</evidence>
<evidence type="ECO:0000259" key="6">
    <source>
        <dbReference type="Pfam" id="PF00496"/>
    </source>
</evidence>
<dbReference type="CDD" id="cd08493">
    <property type="entry name" value="PBP2_DppA_like"/>
    <property type="match status" value="1"/>
</dbReference>
<dbReference type="GO" id="GO:1904680">
    <property type="term" value="F:peptide transmembrane transporter activity"/>
    <property type="evidence" value="ECO:0007669"/>
    <property type="project" value="TreeGrafter"/>
</dbReference>
<dbReference type="Gene3D" id="3.90.76.10">
    <property type="entry name" value="Dipeptide-binding Protein, Domain 1"/>
    <property type="match status" value="1"/>
</dbReference>
<dbReference type="GO" id="GO:0015031">
    <property type="term" value="P:protein transport"/>
    <property type="evidence" value="ECO:0007669"/>
    <property type="project" value="UniProtKB-KW"/>
</dbReference>
<dbReference type="Pfam" id="PF00496">
    <property type="entry name" value="SBP_bac_5"/>
    <property type="match status" value="1"/>
</dbReference>
<dbReference type="GO" id="GO:0042938">
    <property type="term" value="P:dipeptide transport"/>
    <property type="evidence" value="ECO:0007669"/>
    <property type="project" value="TreeGrafter"/>
</dbReference>
<evidence type="ECO:0000256" key="4">
    <source>
        <dbReference type="ARBA" id="ARBA00022927"/>
    </source>
</evidence>
<organism evidence="7 8">
    <name type="scientific">Permianibacter aggregans</name>
    <dbReference type="NCBI Taxonomy" id="1510150"/>
    <lineage>
        <taxon>Bacteria</taxon>
        <taxon>Pseudomonadati</taxon>
        <taxon>Pseudomonadota</taxon>
        <taxon>Gammaproteobacteria</taxon>
        <taxon>Pseudomonadales</taxon>
        <taxon>Pseudomonadaceae</taxon>
        <taxon>Permianibacter</taxon>
    </lineage>
</organism>
<reference evidence="7 8" key="1">
    <citation type="submission" date="2019-03" db="EMBL/GenBank/DDBJ databases">
        <title>Genomic Encyclopedia of Type Strains, Phase IV (KMG-IV): sequencing the most valuable type-strain genomes for metagenomic binning, comparative biology and taxonomic classification.</title>
        <authorList>
            <person name="Goeker M."/>
        </authorList>
    </citation>
    <scope>NUCLEOTIDE SEQUENCE [LARGE SCALE GENOMIC DNA]</scope>
    <source>
        <strain evidence="7 8">DSM 103792</strain>
    </source>
</reference>
<dbReference type="Proteomes" id="UP000295375">
    <property type="component" value="Unassembled WGS sequence"/>
</dbReference>
<dbReference type="PIRSF" id="PIRSF002741">
    <property type="entry name" value="MppA"/>
    <property type="match status" value="1"/>
</dbReference>
<evidence type="ECO:0000256" key="2">
    <source>
        <dbReference type="ARBA" id="ARBA00022729"/>
    </source>
</evidence>
<sequence>MNVRWLRTALVAASAATLSACSPTASDTRLASLVFCSEGNPESFNPQLATSGTTFDATARTVYDALVRFNSETVTVDPALARSWNNLDQGKRWRFQLRDDVWFHRTEEFQPSRPFNADDVVFSFKRQLDDNHPFHDIGGGTYPYFQITGLSDKLLDVRAIDRYTVEFLLREKEPRFLEMLSMEFASILSAEYADWLTARQRPEQIDQHPIGTGPFQFVSYRPNRDIRFKRFDHYFLGAAKLRDLIFAITPNTSLRLSRLRAGECDVMAQPSPAQHQFIRQIPELRLIQQRGLNISYWAFNTQKPPFQDVRVRQAFNFAINRQPIIDTVYFSSAELAVSPVPPSLLPHEQQIPIYRFDPLYARELLQQANFPFEQTIEIWAMPVSRPYNPNARKMAELIQEDLRHIGVKARIVSYEWREFLRRVSLGEAQSVLMGWSADLPSPDNFLSPLLSCAAMQVGSNRAFWCDQEFDALLQRALEANDPTTRQQIYLDALRMFKHQAPWLTIAHGSQSIATRANVKFVDLNFSGGVNFLRTEKSL</sequence>
<dbReference type="InterPro" id="IPR030678">
    <property type="entry name" value="Peptide/Ni-bd"/>
</dbReference>
<dbReference type="EMBL" id="SNYM01000012">
    <property type="protein sequence ID" value="TDQ46810.1"/>
    <property type="molecule type" value="Genomic_DNA"/>
</dbReference>
<keyword evidence="4" id="KW-0813">Transport</keyword>
<dbReference type="GO" id="GO:0030288">
    <property type="term" value="C:outer membrane-bounded periplasmic space"/>
    <property type="evidence" value="ECO:0007669"/>
    <property type="project" value="TreeGrafter"/>
</dbReference>
<dbReference type="InterPro" id="IPR000914">
    <property type="entry name" value="SBP_5_dom"/>
</dbReference>
<keyword evidence="2 5" id="KW-0732">Signal</keyword>
<feature type="chain" id="PRO_5020787275" evidence="5">
    <location>
        <begin position="26"/>
        <end position="538"/>
    </location>
</feature>
<comment type="caution">
    <text evidence="7">The sequence shown here is derived from an EMBL/GenBank/DDBJ whole genome shotgun (WGS) entry which is preliminary data.</text>
</comment>
<evidence type="ECO:0000313" key="7">
    <source>
        <dbReference type="EMBL" id="TDQ46810.1"/>
    </source>
</evidence>
<keyword evidence="4" id="KW-0653">Protein transport</keyword>
<accession>A0A4R6UIR7</accession>
<dbReference type="Gene3D" id="3.10.105.10">
    <property type="entry name" value="Dipeptide-binding Protein, Domain 3"/>
    <property type="match status" value="1"/>
</dbReference>
<proteinExistence type="inferred from homology"/>
<evidence type="ECO:0000256" key="3">
    <source>
        <dbReference type="ARBA" id="ARBA00022856"/>
    </source>
</evidence>